<dbReference type="RefSeq" id="WP_157688547.1">
    <property type="nucleotide sequence ID" value="NZ_CP034345.1"/>
</dbReference>
<accession>A0A6B9F7N3</accession>
<dbReference type="KEGG" id="hra:EI982_05675"/>
<dbReference type="InterPro" id="IPR010419">
    <property type="entry name" value="CO_DH_gsu"/>
</dbReference>
<dbReference type="Gene3D" id="3.30.530.20">
    <property type="match status" value="1"/>
</dbReference>
<name>A0A6B9F7N3_9EURY</name>
<dbReference type="PANTHER" id="PTHR38588:SF1">
    <property type="entry name" value="BLL0334 PROTEIN"/>
    <property type="match status" value="1"/>
</dbReference>
<keyword evidence="2" id="KW-1185">Reference proteome</keyword>
<dbReference type="PANTHER" id="PTHR38588">
    <property type="entry name" value="BLL0334 PROTEIN"/>
    <property type="match status" value="1"/>
</dbReference>
<evidence type="ECO:0000313" key="1">
    <source>
        <dbReference type="EMBL" id="QGX94311.1"/>
    </source>
</evidence>
<evidence type="ECO:0000313" key="2">
    <source>
        <dbReference type="Proteomes" id="UP000428325"/>
    </source>
</evidence>
<protein>
    <submittedName>
        <fullName evidence="1">Carbon monoxide dehydrogenase</fullName>
    </submittedName>
</protein>
<dbReference type="SUPFAM" id="SSF55961">
    <property type="entry name" value="Bet v1-like"/>
    <property type="match status" value="1"/>
</dbReference>
<reference evidence="1 2" key="1">
    <citation type="submission" date="2018-12" db="EMBL/GenBank/DDBJ databases">
        <title>Complete genome sequence of Haloplanus rallus MBLA0036.</title>
        <authorList>
            <person name="Nam Y.-d."/>
            <person name="Kang J."/>
            <person name="Chung W.-H."/>
            <person name="Park Y.S."/>
        </authorList>
    </citation>
    <scope>NUCLEOTIDE SEQUENCE [LARGE SCALE GENOMIC DNA]</scope>
    <source>
        <strain evidence="1 2">MBLA0036</strain>
    </source>
</reference>
<sequence>MEFDGTFGLDDVTTEEVWLALSDPVMIENALPGCQFLVEVDDPDDVDFEALEEAAADEENPPTLPEADPEDVAERGLVEGGHYAALVQVGVGSVKPRFETVVTIDRREFPEMDASGQGSASDSSFEMDSGMTLVETENGVDVEWWTEADVFGRVAQMGQRVINPVANRVVGRFFKQVQKELSDVGDESSGLRDRISNYI</sequence>
<dbReference type="Proteomes" id="UP000428325">
    <property type="component" value="Chromosome"/>
</dbReference>
<organism evidence="1 2">
    <name type="scientific">Haloplanus rallus</name>
    <dbReference type="NCBI Taxonomy" id="1816183"/>
    <lineage>
        <taxon>Archaea</taxon>
        <taxon>Methanobacteriati</taxon>
        <taxon>Methanobacteriota</taxon>
        <taxon>Stenosarchaea group</taxon>
        <taxon>Halobacteria</taxon>
        <taxon>Halobacteriales</taxon>
        <taxon>Haloferacaceae</taxon>
        <taxon>Haloplanus</taxon>
    </lineage>
</organism>
<dbReference type="Pfam" id="PF06240">
    <property type="entry name" value="COXG"/>
    <property type="match status" value="1"/>
</dbReference>
<dbReference type="EMBL" id="CP034345">
    <property type="protein sequence ID" value="QGX94311.1"/>
    <property type="molecule type" value="Genomic_DNA"/>
</dbReference>
<proteinExistence type="predicted"/>
<dbReference type="InterPro" id="IPR023393">
    <property type="entry name" value="START-like_dom_sf"/>
</dbReference>
<dbReference type="GeneID" id="99245097"/>
<dbReference type="OrthoDB" id="194810at2157"/>
<gene>
    <name evidence="1" type="ORF">EI982_05675</name>
</gene>
<dbReference type="AlphaFoldDB" id="A0A6B9F7N3"/>